<organism evidence="3">
    <name type="scientific">Camponotus floridanus</name>
    <name type="common">Florida carpenter ant</name>
    <dbReference type="NCBI Taxonomy" id="104421"/>
    <lineage>
        <taxon>Eukaryota</taxon>
        <taxon>Metazoa</taxon>
        <taxon>Ecdysozoa</taxon>
        <taxon>Arthropoda</taxon>
        <taxon>Hexapoda</taxon>
        <taxon>Insecta</taxon>
        <taxon>Pterygota</taxon>
        <taxon>Neoptera</taxon>
        <taxon>Endopterygota</taxon>
        <taxon>Hymenoptera</taxon>
        <taxon>Apocrita</taxon>
        <taxon>Aculeata</taxon>
        <taxon>Formicoidea</taxon>
        <taxon>Formicidae</taxon>
        <taxon>Formicinae</taxon>
        <taxon>Camponotus</taxon>
    </lineage>
</organism>
<evidence type="ECO:0000313" key="3">
    <source>
        <dbReference type="Proteomes" id="UP000000311"/>
    </source>
</evidence>
<dbReference type="InParanoid" id="E2AY40"/>
<protein>
    <submittedName>
        <fullName evidence="2">Uncharacterized protein</fullName>
    </submittedName>
</protein>
<accession>E2AY40</accession>
<proteinExistence type="predicted"/>
<feature type="compositionally biased region" description="Basic and acidic residues" evidence="1">
    <location>
        <begin position="85"/>
        <end position="100"/>
    </location>
</feature>
<name>E2AY40_CAMFO</name>
<keyword evidence="3" id="KW-1185">Reference proteome</keyword>
<feature type="region of interest" description="Disordered" evidence="1">
    <location>
        <begin position="1"/>
        <end position="34"/>
    </location>
</feature>
<feature type="region of interest" description="Disordered" evidence="1">
    <location>
        <begin position="50"/>
        <end position="122"/>
    </location>
</feature>
<gene>
    <name evidence="2" type="ORF">EAG_05940</name>
</gene>
<feature type="compositionally biased region" description="Basic and acidic residues" evidence="1">
    <location>
        <begin position="63"/>
        <end position="75"/>
    </location>
</feature>
<evidence type="ECO:0000256" key="1">
    <source>
        <dbReference type="SAM" id="MobiDB-lite"/>
    </source>
</evidence>
<dbReference type="AlphaFoldDB" id="E2AY40"/>
<feature type="compositionally biased region" description="Basic and acidic residues" evidence="1">
    <location>
        <begin position="25"/>
        <end position="34"/>
    </location>
</feature>
<feature type="compositionally biased region" description="Basic and acidic residues" evidence="1">
    <location>
        <begin position="1"/>
        <end position="19"/>
    </location>
</feature>
<evidence type="ECO:0000313" key="2">
    <source>
        <dbReference type="EMBL" id="EFN61636.1"/>
    </source>
</evidence>
<reference evidence="2 3" key="1">
    <citation type="journal article" date="2010" name="Science">
        <title>Genomic comparison of the ants Camponotus floridanus and Harpegnathos saltator.</title>
        <authorList>
            <person name="Bonasio R."/>
            <person name="Zhang G."/>
            <person name="Ye C."/>
            <person name="Mutti N.S."/>
            <person name="Fang X."/>
            <person name="Qin N."/>
            <person name="Donahue G."/>
            <person name="Yang P."/>
            <person name="Li Q."/>
            <person name="Li C."/>
            <person name="Zhang P."/>
            <person name="Huang Z."/>
            <person name="Berger S.L."/>
            <person name="Reinberg D."/>
            <person name="Wang J."/>
            <person name="Liebig J."/>
        </authorList>
    </citation>
    <scope>NUCLEOTIDE SEQUENCE [LARGE SCALE GENOMIC DNA]</scope>
    <source>
        <strain evidence="3">C129</strain>
    </source>
</reference>
<dbReference type="Proteomes" id="UP000000311">
    <property type="component" value="Unassembled WGS sequence"/>
</dbReference>
<dbReference type="EMBL" id="GL443762">
    <property type="protein sequence ID" value="EFN61636.1"/>
    <property type="molecule type" value="Genomic_DNA"/>
</dbReference>
<sequence length="122" mass="14088">MEKREEESEKGKEGKGKANEKKRRERNERLHDRAMWLSARSRFNLICKQSTPWNCSTRGDPATAERDETRGREGESGDDDEEEDPVLKNADEAEVKESCTRRKSQADLVTVHPRPSNGYLRL</sequence>